<evidence type="ECO:0000313" key="2">
    <source>
        <dbReference type="EMBL" id="SVD74641.1"/>
    </source>
</evidence>
<dbReference type="EMBL" id="UINC01170545">
    <property type="protein sequence ID" value="SVD74641.1"/>
    <property type="molecule type" value="Genomic_DNA"/>
</dbReference>
<keyword evidence="1" id="KW-0812">Transmembrane</keyword>
<evidence type="ECO:0000256" key="1">
    <source>
        <dbReference type="SAM" id="Phobius"/>
    </source>
</evidence>
<organism evidence="2">
    <name type="scientific">marine metagenome</name>
    <dbReference type="NCBI Taxonomy" id="408172"/>
    <lineage>
        <taxon>unclassified sequences</taxon>
        <taxon>metagenomes</taxon>
        <taxon>ecological metagenomes</taxon>
    </lineage>
</organism>
<feature type="non-terminal residue" evidence="2">
    <location>
        <position position="190"/>
    </location>
</feature>
<keyword evidence="1" id="KW-1133">Transmembrane helix</keyword>
<dbReference type="AlphaFoldDB" id="A0A382XVY7"/>
<name>A0A382XVY7_9ZZZZ</name>
<proteinExistence type="predicted"/>
<keyword evidence="1" id="KW-0472">Membrane</keyword>
<accession>A0A382XVY7</accession>
<gene>
    <name evidence="2" type="ORF">METZ01_LOCUS427495</name>
</gene>
<sequence length="190" mass="21703">MNEEQPMGNKRFEELLGLLLDDEITSEGLDELAQLVKDDAGLLEELRRQLLTSDQLTQYEDETRSAEVFREGLKTRLAATAGSNEFVEQVLETVQRDNSITESTKDKGKIMNISPIEPEASWLGSGKFWAIAASVVVLLGLGIGLYTNHQNKLYANEKERIEEQYTVEKNRIEEQYTVEKERIEEQYTVE</sequence>
<feature type="transmembrane region" description="Helical" evidence="1">
    <location>
        <begin position="128"/>
        <end position="146"/>
    </location>
</feature>
<reference evidence="2" key="1">
    <citation type="submission" date="2018-05" db="EMBL/GenBank/DDBJ databases">
        <authorList>
            <person name="Lanie J.A."/>
            <person name="Ng W.-L."/>
            <person name="Kazmierczak K.M."/>
            <person name="Andrzejewski T.M."/>
            <person name="Davidsen T.M."/>
            <person name="Wayne K.J."/>
            <person name="Tettelin H."/>
            <person name="Glass J.I."/>
            <person name="Rusch D."/>
            <person name="Podicherti R."/>
            <person name="Tsui H.-C.T."/>
            <person name="Winkler M.E."/>
        </authorList>
    </citation>
    <scope>NUCLEOTIDE SEQUENCE</scope>
</reference>
<protein>
    <submittedName>
        <fullName evidence="2">Uncharacterized protein</fullName>
    </submittedName>
</protein>